<dbReference type="InterPro" id="IPR050194">
    <property type="entry name" value="Glycosyltransferase_grp1"/>
</dbReference>
<dbReference type="AlphaFoldDB" id="A0A975EZF9"/>
<dbReference type="Proteomes" id="UP000671995">
    <property type="component" value="Chromosome"/>
</dbReference>
<protein>
    <submittedName>
        <fullName evidence="3">Glycosyltransferase</fullName>
    </submittedName>
</protein>
<proteinExistence type="predicted"/>
<evidence type="ECO:0000313" key="4">
    <source>
        <dbReference type="Proteomes" id="UP000671995"/>
    </source>
</evidence>
<dbReference type="InterPro" id="IPR028098">
    <property type="entry name" value="Glyco_trans_4-like_N"/>
</dbReference>
<gene>
    <name evidence="3" type="ORF">HRI96_05850</name>
</gene>
<dbReference type="PANTHER" id="PTHR45947:SF3">
    <property type="entry name" value="SULFOQUINOVOSYL TRANSFERASE SQD2"/>
    <property type="match status" value="1"/>
</dbReference>
<dbReference type="PANTHER" id="PTHR45947">
    <property type="entry name" value="SULFOQUINOVOSYL TRANSFERASE SQD2"/>
    <property type="match status" value="1"/>
</dbReference>
<evidence type="ECO:0000259" key="2">
    <source>
        <dbReference type="Pfam" id="PF13439"/>
    </source>
</evidence>
<dbReference type="GO" id="GO:0016757">
    <property type="term" value="F:glycosyltransferase activity"/>
    <property type="evidence" value="ECO:0007669"/>
    <property type="project" value="InterPro"/>
</dbReference>
<sequence length="378" mass="43458">MKVAIVHDWLVNFGGAERVVQQFLKIYPQADIYTLVYDKKKMAKIFPPEKVHTSFIQKFPMATKIYTKLLSLMPKAFESFDLSSYDLVLCSSSSCAKGVITHPSVPHVAYVHTPMRYAWDLFFDYKKRSGRVTRFFMDRWMPDIRMWDFISAQRIDSVIANSNYIARRIKKFWGRDAKVIYPPVDTQRLSPNYKESEDFYVVFSRFVPYKRVDLAISACIRLKRKLVVIGSGSGEKSLKTLANGNSDIIFTGRISDEEVKNYLQRCKALIFCAEEDFGIIPVEAQACGRPVIAYGKGGALETVIDGKTGIFFDRQEEKSLADAIERFEKLGAFYDQKSVYEHAASFSEERFRKQMEQTLNEILSEFYPAGECKNGVFK</sequence>
<dbReference type="InterPro" id="IPR001296">
    <property type="entry name" value="Glyco_trans_1"/>
</dbReference>
<evidence type="ECO:0000259" key="1">
    <source>
        <dbReference type="Pfam" id="PF00534"/>
    </source>
</evidence>
<dbReference type="Gene3D" id="3.40.50.2000">
    <property type="entry name" value="Glycogen Phosphorylase B"/>
    <property type="match status" value="2"/>
</dbReference>
<dbReference type="RefSeq" id="WP_210118560.1">
    <property type="nucleotide sequence ID" value="NZ_CP054257.1"/>
</dbReference>
<name>A0A975EZF9_9SPIR</name>
<feature type="domain" description="Glycosyltransferase subfamily 4-like N-terminal" evidence="2">
    <location>
        <begin position="13"/>
        <end position="188"/>
    </location>
</feature>
<reference evidence="3" key="2">
    <citation type="journal article" date="2021" name="Microbiol. Resour. Announc.">
        <title>Complete Genome Sequences of Three Human Oral Treponema parvum Isolates.</title>
        <authorList>
            <person name="Zeng H."/>
            <person name="Watt R.M."/>
        </authorList>
    </citation>
    <scope>NUCLEOTIDE SEQUENCE</scope>
    <source>
        <strain evidence="3">ATCC 700773</strain>
    </source>
</reference>
<dbReference type="SUPFAM" id="SSF53756">
    <property type="entry name" value="UDP-Glycosyltransferase/glycogen phosphorylase"/>
    <property type="match status" value="1"/>
</dbReference>
<accession>A0A975EZF9</accession>
<dbReference type="EMBL" id="CP054257">
    <property type="protein sequence ID" value="QTQ11765.1"/>
    <property type="molecule type" value="Genomic_DNA"/>
</dbReference>
<reference evidence="3" key="1">
    <citation type="submission" date="2020-05" db="EMBL/GenBank/DDBJ databases">
        <authorList>
            <person name="Zeng H."/>
            <person name="Chan Y.K."/>
            <person name="Watt R.M."/>
        </authorList>
    </citation>
    <scope>NUCLEOTIDE SEQUENCE</scope>
    <source>
        <strain evidence="3">ATCC 700773</strain>
    </source>
</reference>
<dbReference type="Pfam" id="PF00534">
    <property type="entry name" value="Glycos_transf_1"/>
    <property type="match status" value="1"/>
</dbReference>
<feature type="domain" description="Glycosyl transferase family 1" evidence="1">
    <location>
        <begin position="190"/>
        <end position="331"/>
    </location>
</feature>
<evidence type="ECO:0000313" key="3">
    <source>
        <dbReference type="EMBL" id="QTQ11765.1"/>
    </source>
</evidence>
<dbReference type="Pfam" id="PF13439">
    <property type="entry name" value="Glyco_transf_4"/>
    <property type="match status" value="1"/>
</dbReference>
<organism evidence="3 4">
    <name type="scientific">Treponema parvum</name>
    <dbReference type="NCBI Taxonomy" id="138851"/>
    <lineage>
        <taxon>Bacteria</taxon>
        <taxon>Pseudomonadati</taxon>
        <taxon>Spirochaetota</taxon>
        <taxon>Spirochaetia</taxon>
        <taxon>Spirochaetales</taxon>
        <taxon>Treponemataceae</taxon>
        <taxon>Treponema</taxon>
    </lineage>
</organism>